<dbReference type="Gene3D" id="1.10.490.10">
    <property type="entry name" value="Globins"/>
    <property type="match status" value="1"/>
</dbReference>
<dbReference type="GO" id="GO:0019825">
    <property type="term" value="F:oxygen binding"/>
    <property type="evidence" value="ECO:0007669"/>
    <property type="project" value="InterPro"/>
</dbReference>
<dbReference type="CDD" id="cd08925">
    <property type="entry name" value="Hb-beta-like"/>
    <property type="match status" value="1"/>
</dbReference>
<keyword evidence="6" id="KW-0408">Iron</keyword>
<dbReference type="GO" id="GO:0072562">
    <property type="term" value="C:blood microparticle"/>
    <property type="evidence" value="ECO:0007669"/>
    <property type="project" value="TreeGrafter"/>
</dbReference>
<keyword evidence="3 7" id="KW-0349">Heme</keyword>
<dbReference type="InterPro" id="IPR012292">
    <property type="entry name" value="Globin/Proto"/>
</dbReference>
<evidence type="ECO:0000256" key="2">
    <source>
        <dbReference type="ARBA" id="ARBA00022448"/>
    </source>
</evidence>
<evidence type="ECO:0000256" key="3">
    <source>
        <dbReference type="ARBA" id="ARBA00022617"/>
    </source>
</evidence>
<dbReference type="InterPro" id="IPR050056">
    <property type="entry name" value="Hemoglobin_oxygen_transport"/>
</dbReference>
<proteinExistence type="evidence at transcript level"/>
<dbReference type="Pfam" id="PF00042">
    <property type="entry name" value="Globin"/>
    <property type="match status" value="1"/>
</dbReference>
<keyword evidence="2 7" id="KW-0813">Transport</keyword>
<dbReference type="GO" id="GO:0043177">
    <property type="term" value="F:organic acid binding"/>
    <property type="evidence" value="ECO:0007669"/>
    <property type="project" value="TreeGrafter"/>
</dbReference>
<dbReference type="EMBL" id="BT081674">
    <property type="protein sequence ID" value="ACO51805.1"/>
    <property type="molecule type" value="mRNA"/>
</dbReference>
<dbReference type="GO" id="GO:0005344">
    <property type="term" value="F:oxygen carrier activity"/>
    <property type="evidence" value="ECO:0007669"/>
    <property type="project" value="UniProtKB-KW"/>
</dbReference>
<evidence type="ECO:0000259" key="8">
    <source>
        <dbReference type="PROSITE" id="PS01033"/>
    </source>
</evidence>
<dbReference type="InterPro" id="IPR009050">
    <property type="entry name" value="Globin-like_sf"/>
</dbReference>
<dbReference type="SUPFAM" id="SSF46458">
    <property type="entry name" value="Globin-like"/>
    <property type="match status" value="1"/>
</dbReference>
<evidence type="ECO:0000256" key="4">
    <source>
        <dbReference type="ARBA" id="ARBA00022621"/>
    </source>
</evidence>
<name>C1C495_AQUCT</name>
<dbReference type="PRINTS" id="PR00814">
    <property type="entry name" value="BETAHAEM"/>
</dbReference>
<comment type="similarity">
    <text evidence="1 7">Belongs to the globin family.</text>
</comment>
<sequence length="141" mass="15503">MGGSDVSAFLAKVDKRAVGGEALARLLIVYPWTQRYFSTFGNLGSADAISHNSKVLAHGQRVLNSIEEGLKHPENLKAYYAKLSERHSGELHVDPANFYCLGDVLIVTMARHFHEEFTPELQCALHSSFCAVGEALAKGYH</sequence>
<organism evidence="9">
    <name type="scientific">Aquarana catesbeiana</name>
    <name type="common">American bullfrog</name>
    <name type="synonym">Rana catesbeiana</name>
    <dbReference type="NCBI Taxonomy" id="8400"/>
    <lineage>
        <taxon>Eukaryota</taxon>
        <taxon>Metazoa</taxon>
        <taxon>Chordata</taxon>
        <taxon>Craniata</taxon>
        <taxon>Vertebrata</taxon>
        <taxon>Euteleostomi</taxon>
        <taxon>Amphibia</taxon>
        <taxon>Batrachia</taxon>
        <taxon>Anura</taxon>
        <taxon>Neobatrachia</taxon>
        <taxon>Ranoidea</taxon>
        <taxon>Ranidae</taxon>
        <taxon>Aquarana</taxon>
    </lineage>
</organism>
<accession>C1C495</accession>
<gene>
    <name evidence="9" type="primary">HBB</name>
</gene>
<evidence type="ECO:0000313" key="9">
    <source>
        <dbReference type="EMBL" id="ACO51805.1"/>
    </source>
</evidence>
<evidence type="ECO:0000256" key="6">
    <source>
        <dbReference type="ARBA" id="ARBA00023004"/>
    </source>
</evidence>
<dbReference type="GO" id="GO:0046872">
    <property type="term" value="F:metal ion binding"/>
    <property type="evidence" value="ECO:0007669"/>
    <property type="project" value="UniProtKB-KW"/>
</dbReference>
<dbReference type="GO" id="GO:0042744">
    <property type="term" value="P:hydrogen peroxide catabolic process"/>
    <property type="evidence" value="ECO:0007669"/>
    <property type="project" value="TreeGrafter"/>
</dbReference>
<dbReference type="GO" id="GO:0031720">
    <property type="term" value="F:haptoglobin binding"/>
    <property type="evidence" value="ECO:0007669"/>
    <property type="project" value="TreeGrafter"/>
</dbReference>
<dbReference type="PANTHER" id="PTHR11442:SF100">
    <property type="entry name" value="HEMOGLOBIN SUBUNIT BETA-1"/>
    <property type="match status" value="1"/>
</dbReference>
<dbReference type="InterPro" id="IPR002337">
    <property type="entry name" value="Hemoglobin_b"/>
</dbReference>
<dbReference type="GO" id="GO:0005833">
    <property type="term" value="C:hemoglobin complex"/>
    <property type="evidence" value="ECO:0007669"/>
    <property type="project" value="InterPro"/>
</dbReference>
<dbReference type="PANTHER" id="PTHR11442">
    <property type="entry name" value="HEMOGLOBIN FAMILY MEMBER"/>
    <property type="match status" value="1"/>
</dbReference>
<keyword evidence="4 7" id="KW-0561">Oxygen transport</keyword>
<keyword evidence="5" id="KW-0479">Metal-binding</keyword>
<reference evidence="9" key="1">
    <citation type="submission" date="2009-04" db="EMBL/GenBank/DDBJ databases">
        <title>Rana catesbeiana ESTs and full-length cDNAs.</title>
        <authorList>
            <person name="Helbing C.C."/>
            <person name="Veldhoen N."/>
            <person name="Leong J."/>
            <person name="Koop B.F."/>
        </authorList>
    </citation>
    <scope>NUCLEOTIDE SEQUENCE</scope>
    <source>
        <tissue evidence="9">Mixed tissue</tissue>
    </source>
</reference>
<protein>
    <submittedName>
        <fullName evidence="9">Hemoglobin subunit beta</fullName>
    </submittedName>
</protein>
<feature type="domain" description="Globin" evidence="8">
    <location>
        <begin position="1"/>
        <end position="141"/>
    </location>
</feature>
<dbReference type="GO" id="GO:0020037">
    <property type="term" value="F:heme binding"/>
    <property type="evidence" value="ECO:0007669"/>
    <property type="project" value="InterPro"/>
</dbReference>
<dbReference type="InterPro" id="IPR000971">
    <property type="entry name" value="Globin"/>
</dbReference>
<evidence type="ECO:0000256" key="5">
    <source>
        <dbReference type="ARBA" id="ARBA00022723"/>
    </source>
</evidence>
<dbReference type="GO" id="GO:0004601">
    <property type="term" value="F:peroxidase activity"/>
    <property type="evidence" value="ECO:0007669"/>
    <property type="project" value="TreeGrafter"/>
</dbReference>
<evidence type="ECO:0000256" key="7">
    <source>
        <dbReference type="RuleBase" id="RU000356"/>
    </source>
</evidence>
<dbReference type="GO" id="GO:0031838">
    <property type="term" value="C:haptoglobin-hemoglobin complex"/>
    <property type="evidence" value="ECO:0007669"/>
    <property type="project" value="TreeGrafter"/>
</dbReference>
<evidence type="ECO:0000256" key="1">
    <source>
        <dbReference type="ARBA" id="ARBA00008705"/>
    </source>
</evidence>
<dbReference type="AlphaFoldDB" id="C1C495"/>
<dbReference type="PROSITE" id="PS01033">
    <property type="entry name" value="GLOBIN"/>
    <property type="match status" value="1"/>
</dbReference>